<proteinExistence type="predicted"/>
<dbReference type="RefSeq" id="WP_250875701.1">
    <property type="nucleotide sequence ID" value="NZ_JALXFV010000011.1"/>
</dbReference>
<evidence type="ECO:0000313" key="2">
    <source>
        <dbReference type="EMBL" id="MFD1515778.1"/>
    </source>
</evidence>
<reference evidence="2 3" key="1">
    <citation type="journal article" date="2019" name="Int. J. Syst. Evol. Microbiol.">
        <title>The Global Catalogue of Microorganisms (GCM) 10K type strain sequencing project: providing services to taxonomists for standard genome sequencing and annotation.</title>
        <authorList>
            <consortium name="The Broad Institute Genomics Platform"/>
            <consortium name="The Broad Institute Genome Sequencing Center for Infectious Disease"/>
            <person name="Wu L."/>
            <person name="Ma J."/>
        </authorList>
    </citation>
    <scope>NUCLEOTIDE SEQUENCE [LARGE SCALE GENOMIC DNA]</scope>
    <source>
        <strain evidence="2 3">CGMCC 1.12563</strain>
    </source>
</reference>
<feature type="transmembrane region" description="Helical" evidence="1">
    <location>
        <begin position="35"/>
        <end position="56"/>
    </location>
</feature>
<keyword evidence="1" id="KW-0812">Transmembrane</keyword>
<feature type="transmembrane region" description="Helical" evidence="1">
    <location>
        <begin position="9"/>
        <end position="29"/>
    </location>
</feature>
<evidence type="ECO:0000313" key="3">
    <source>
        <dbReference type="Proteomes" id="UP001597187"/>
    </source>
</evidence>
<comment type="caution">
    <text evidence="2">The sequence shown here is derived from an EMBL/GenBank/DDBJ whole genome shotgun (WGS) entry which is preliminary data.</text>
</comment>
<dbReference type="Proteomes" id="UP001597187">
    <property type="component" value="Unassembled WGS sequence"/>
</dbReference>
<keyword evidence="1" id="KW-0472">Membrane</keyword>
<sequence>MHRTLHTDAVVTLTAIALCGAVVVPLLALSAGDGVFALSAWVAGVALSYAAAVGVAR</sequence>
<protein>
    <submittedName>
        <fullName evidence="2">Uncharacterized protein</fullName>
    </submittedName>
</protein>
<keyword evidence="3" id="KW-1185">Reference proteome</keyword>
<organism evidence="2 3">
    <name type="scientific">Halomarina rubra</name>
    <dbReference type="NCBI Taxonomy" id="2071873"/>
    <lineage>
        <taxon>Archaea</taxon>
        <taxon>Methanobacteriati</taxon>
        <taxon>Methanobacteriota</taxon>
        <taxon>Stenosarchaea group</taxon>
        <taxon>Halobacteria</taxon>
        <taxon>Halobacteriales</taxon>
        <taxon>Natronomonadaceae</taxon>
        <taxon>Halomarina</taxon>
    </lineage>
</organism>
<dbReference type="AlphaFoldDB" id="A0ABD6B2G7"/>
<name>A0ABD6B2G7_9EURY</name>
<accession>A0ABD6B2G7</accession>
<dbReference type="EMBL" id="JBHUDC010000011">
    <property type="protein sequence ID" value="MFD1515778.1"/>
    <property type="molecule type" value="Genomic_DNA"/>
</dbReference>
<keyword evidence="1" id="KW-1133">Transmembrane helix</keyword>
<evidence type="ECO:0000256" key="1">
    <source>
        <dbReference type="SAM" id="Phobius"/>
    </source>
</evidence>
<gene>
    <name evidence="2" type="ORF">ACFSBT_21060</name>
</gene>